<sequence>MTVLLRNRACDTPTDQKDPSVIVTLGIGHDTAAEEALLKVLPAGSKFYGADPMHEVNEMLYTKFGYYFPFAVGGSSKVSTASVLINNSYVPRSVVHIDFAYFLAEILGHKVYDDVWIDAEGAEYEMFPYFYRGGKLDQSGLTLCQFNMEVHYPDDAKKKMFHAFIFEILRGNRYAFFRPVQGAHMRLYFLNFSDKHCVSKYIFRKTK</sequence>
<dbReference type="STRING" id="53326.A0A016U8Y1"/>
<dbReference type="PANTHER" id="PTHR22989">
    <property type="entry name" value="UNCHARACTERIZED DUF13 C.ELEGANS"/>
    <property type="match status" value="1"/>
</dbReference>
<dbReference type="PANTHER" id="PTHR22989:SF5">
    <property type="entry name" value="METHYLTRANSFERASE FKBM DOMAIN-CONTAINING PROTEIN"/>
    <property type="match status" value="1"/>
</dbReference>
<evidence type="ECO:0000259" key="1">
    <source>
        <dbReference type="Pfam" id="PF05050"/>
    </source>
</evidence>
<evidence type="ECO:0000313" key="2">
    <source>
        <dbReference type="EMBL" id="EYC11327.1"/>
    </source>
</evidence>
<protein>
    <recommendedName>
        <fullName evidence="1">Methyltransferase FkbM domain-containing protein</fullName>
    </recommendedName>
</protein>
<dbReference type="Proteomes" id="UP000024635">
    <property type="component" value="Unassembled WGS sequence"/>
</dbReference>
<feature type="domain" description="Methyltransferase FkbM" evidence="1">
    <location>
        <begin position="22"/>
        <end position="174"/>
    </location>
</feature>
<dbReference type="EMBL" id="JARK01001387">
    <property type="protein sequence ID" value="EYC11327.1"/>
    <property type="molecule type" value="Genomic_DNA"/>
</dbReference>
<name>A0A016U8Y1_9BILA</name>
<dbReference type="AlphaFoldDB" id="A0A016U8Y1"/>
<accession>A0A016U8Y1</accession>
<organism evidence="2 3">
    <name type="scientific">Ancylostoma ceylanicum</name>
    <dbReference type="NCBI Taxonomy" id="53326"/>
    <lineage>
        <taxon>Eukaryota</taxon>
        <taxon>Metazoa</taxon>
        <taxon>Ecdysozoa</taxon>
        <taxon>Nematoda</taxon>
        <taxon>Chromadorea</taxon>
        <taxon>Rhabditida</taxon>
        <taxon>Rhabditina</taxon>
        <taxon>Rhabditomorpha</taxon>
        <taxon>Strongyloidea</taxon>
        <taxon>Ancylostomatidae</taxon>
        <taxon>Ancylostomatinae</taxon>
        <taxon>Ancylostoma</taxon>
    </lineage>
</organism>
<gene>
    <name evidence="2" type="primary">Acey_s0051.g2146</name>
    <name evidence="2" type="synonym">Acey-R09H10.2</name>
    <name evidence="2" type="ORF">Y032_0051g2146</name>
</gene>
<evidence type="ECO:0000313" key="3">
    <source>
        <dbReference type="Proteomes" id="UP000024635"/>
    </source>
</evidence>
<dbReference type="OrthoDB" id="5775722at2759"/>
<reference evidence="3" key="1">
    <citation type="journal article" date="2015" name="Nat. Genet.">
        <title>The genome and transcriptome of the zoonotic hookworm Ancylostoma ceylanicum identify infection-specific gene families.</title>
        <authorList>
            <person name="Schwarz E.M."/>
            <person name="Hu Y."/>
            <person name="Antoshechkin I."/>
            <person name="Miller M.M."/>
            <person name="Sternberg P.W."/>
            <person name="Aroian R.V."/>
        </authorList>
    </citation>
    <scope>NUCLEOTIDE SEQUENCE</scope>
    <source>
        <strain evidence="3">HY135</strain>
    </source>
</reference>
<keyword evidence="3" id="KW-1185">Reference proteome</keyword>
<comment type="caution">
    <text evidence="2">The sequence shown here is derived from an EMBL/GenBank/DDBJ whole genome shotgun (WGS) entry which is preliminary data.</text>
</comment>
<dbReference type="Pfam" id="PF05050">
    <property type="entry name" value="Methyltransf_21"/>
    <property type="match status" value="1"/>
</dbReference>
<proteinExistence type="predicted"/>
<dbReference type="InterPro" id="IPR006342">
    <property type="entry name" value="FkbM_mtfrase"/>
</dbReference>